<reference evidence="2" key="1">
    <citation type="submission" date="2016-11" db="EMBL/GenBank/DDBJ databases">
        <authorList>
            <person name="Varghese N."/>
            <person name="Submissions S."/>
        </authorList>
    </citation>
    <scope>NUCLEOTIDE SEQUENCE [LARGE SCALE GENOMIC DNA]</scope>
    <source>
        <strain evidence="2">DSM 11003</strain>
    </source>
</reference>
<dbReference type="GO" id="GO:0016787">
    <property type="term" value="F:hydrolase activity"/>
    <property type="evidence" value="ECO:0007669"/>
    <property type="project" value="UniProtKB-KW"/>
</dbReference>
<dbReference type="OrthoDB" id="9798371at2"/>
<dbReference type="EMBL" id="FQWY01000004">
    <property type="protein sequence ID" value="SHG48610.1"/>
    <property type="molecule type" value="Genomic_DNA"/>
</dbReference>
<proteinExistence type="predicted"/>
<dbReference type="SUPFAM" id="SSF102705">
    <property type="entry name" value="NIF3 (NGG1p interacting factor 3)-like"/>
    <property type="match status" value="1"/>
</dbReference>
<sequence length="322" mass="36055">MKLRQIYELAVELGKKYDVRGDYLYRILEAKEKEYEKLAEDEKEFYDKENLVNPFSDTRILVGSGEEEVETILCGIDMEIGEIILADRLREKGHKIDLVMAHHPEGIAYAALHDVMHLQEDMLARFGVPINVAEGVMAGRIAEVERNIMPANHQRAVDAARLLDLPFMCVHSPADNLVNNYLDELFNTRKPDTLGDIMDILLEIPEYKKARELKAGPKIIVGDKKRRCGRIFVKMTGGTSGAVEAYSKLAQAGVGTIICMHMPDKHRQAAKENHINVVIAGHMASDSLGMNLFLDELEKAGINIIPCSGLIRVKRFADSDGN</sequence>
<name>A0A1M5K7M9_9FIRM</name>
<accession>A0A1M5K7M9</accession>
<organism evidence="1 2">
    <name type="scientific">Thermosyntropha lipolytica DSM 11003</name>
    <dbReference type="NCBI Taxonomy" id="1123382"/>
    <lineage>
        <taxon>Bacteria</taxon>
        <taxon>Bacillati</taxon>
        <taxon>Bacillota</taxon>
        <taxon>Clostridia</taxon>
        <taxon>Eubacteriales</taxon>
        <taxon>Syntrophomonadaceae</taxon>
        <taxon>Thermosyntropha</taxon>
    </lineage>
</organism>
<dbReference type="AlphaFoldDB" id="A0A1M5K7M9"/>
<dbReference type="InterPro" id="IPR036069">
    <property type="entry name" value="DUF34/NIF3_sf"/>
</dbReference>
<dbReference type="Proteomes" id="UP000242329">
    <property type="component" value="Unassembled WGS sequence"/>
</dbReference>
<keyword evidence="1" id="KW-0378">Hydrolase</keyword>
<dbReference type="RefSeq" id="WP_073089246.1">
    <property type="nucleotide sequence ID" value="NZ_FQWY01000004.1"/>
</dbReference>
<protein>
    <submittedName>
        <fullName evidence="1">Putative GTP cyclohydrolase 1 type 2, NIF3 family</fullName>
    </submittedName>
</protein>
<keyword evidence="2" id="KW-1185">Reference proteome</keyword>
<evidence type="ECO:0000313" key="1">
    <source>
        <dbReference type="EMBL" id="SHG48610.1"/>
    </source>
</evidence>
<evidence type="ECO:0000313" key="2">
    <source>
        <dbReference type="Proteomes" id="UP000242329"/>
    </source>
</evidence>
<dbReference type="STRING" id="1123382.SAMN02745221_00313"/>
<gene>
    <name evidence="1" type="ORF">SAMN02745221_00313</name>
</gene>